<gene>
    <name evidence="6" type="ORF">HLUCCA11_17255</name>
</gene>
<dbReference type="PANTHER" id="PTHR30085:SF6">
    <property type="entry name" value="ABC TRANSPORTER GLUTAMINE-BINDING PROTEIN GLNH"/>
    <property type="match status" value="1"/>
</dbReference>
<dbReference type="GO" id="GO:0005576">
    <property type="term" value="C:extracellular region"/>
    <property type="evidence" value="ECO:0007669"/>
    <property type="project" value="TreeGrafter"/>
</dbReference>
<evidence type="ECO:0000256" key="1">
    <source>
        <dbReference type="ARBA" id="ARBA00010333"/>
    </source>
</evidence>
<dbReference type="STRING" id="1666911.HLUCCA11_17255"/>
<keyword evidence="2" id="KW-0813">Transport</keyword>
<dbReference type="InterPro" id="IPR018313">
    <property type="entry name" value="SBP_3_CS"/>
</dbReference>
<feature type="domain" description="Solute-binding protein family 3/N-terminal" evidence="5">
    <location>
        <begin position="74"/>
        <end position="292"/>
    </location>
</feature>
<accession>A0A0P7YTE1</accession>
<dbReference type="InterPro" id="IPR051455">
    <property type="entry name" value="Bact_solute-bind_prot3"/>
</dbReference>
<dbReference type="AlphaFoldDB" id="A0A0P7YTE1"/>
<dbReference type="PROSITE" id="PS01039">
    <property type="entry name" value="SBP_BACTERIAL_3"/>
    <property type="match status" value="1"/>
</dbReference>
<evidence type="ECO:0000313" key="7">
    <source>
        <dbReference type="Proteomes" id="UP000050465"/>
    </source>
</evidence>
<dbReference type="GO" id="GO:0030288">
    <property type="term" value="C:outer membrane-bounded periplasmic space"/>
    <property type="evidence" value="ECO:0007669"/>
    <property type="project" value="TreeGrafter"/>
</dbReference>
<dbReference type="SMART" id="SM00062">
    <property type="entry name" value="PBPb"/>
    <property type="match status" value="1"/>
</dbReference>
<keyword evidence="3" id="KW-0732">Signal</keyword>
<dbReference type="SUPFAM" id="SSF53850">
    <property type="entry name" value="Periplasmic binding protein-like II"/>
    <property type="match status" value="1"/>
</dbReference>
<evidence type="ECO:0000256" key="2">
    <source>
        <dbReference type="ARBA" id="ARBA00022448"/>
    </source>
</evidence>
<dbReference type="Pfam" id="PF00497">
    <property type="entry name" value="SBP_bac_3"/>
    <property type="match status" value="1"/>
</dbReference>
<comment type="caution">
    <text evidence="6">The sequence shown here is derived from an EMBL/GenBank/DDBJ whole genome shotgun (WGS) entry which is preliminary data.</text>
</comment>
<sequence length="317" mass="35014">MERRLRLNVKFLAKLSLFGLSFSLMMGAQGLLLSPFLRWLDCLPEGVWSLQARSWLQDDMAQAADLSEIRDRGYIIVAIKNNRAPLGFIDESGNLSGFEIDIARRLAAELLGDSSAVEFVPVQNVERLNVVLEDRVDFAIAAITLTEMRRRIVRFSDPYYLDGAAFVTTRASVQSLQDLRISKIALLDRSSTVPHVRFILPGAQLVGVSSYEEGQQLLASGAVAAFAGDASVLAGWLGNSTSENERYRILPDILSADPLAIALPKGQQYDSLQSAINSALRRWYAENWLQERAAFWGLPAESAQFVNLTSPAPELVP</sequence>
<evidence type="ECO:0000256" key="4">
    <source>
        <dbReference type="RuleBase" id="RU003744"/>
    </source>
</evidence>
<evidence type="ECO:0000259" key="5">
    <source>
        <dbReference type="SMART" id="SM00062"/>
    </source>
</evidence>
<reference evidence="6 7" key="1">
    <citation type="submission" date="2015-09" db="EMBL/GenBank/DDBJ databases">
        <title>Identification and resolution of microdiversity through metagenomic sequencing of parallel consortia.</title>
        <authorList>
            <person name="Nelson W.C."/>
            <person name="Romine M.F."/>
            <person name="Lindemann S.R."/>
        </authorList>
    </citation>
    <scope>NUCLEOTIDE SEQUENCE [LARGE SCALE GENOMIC DNA]</scope>
    <source>
        <strain evidence="6">Ana</strain>
    </source>
</reference>
<name>A0A0P7YTE1_9CYAN</name>
<dbReference type="Proteomes" id="UP000050465">
    <property type="component" value="Unassembled WGS sequence"/>
</dbReference>
<dbReference type="PANTHER" id="PTHR30085">
    <property type="entry name" value="AMINO ACID ABC TRANSPORTER PERMEASE"/>
    <property type="match status" value="1"/>
</dbReference>
<dbReference type="InterPro" id="IPR001638">
    <property type="entry name" value="Solute-binding_3/MltF_N"/>
</dbReference>
<organism evidence="6 7">
    <name type="scientific">Phormidesmis priestleyi Ana</name>
    <dbReference type="NCBI Taxonomy" id="1666911"/>
    <lineage>
        <taxon>Bacteria</taxon>
        <taxon>Bacillati</taxon>
        <taxon>Cyanobacteriota</taxon>
        <taxon>Cyanophyceae</taxon>
        <taxon>Leptolyngbyales</taxon>
        <taxon>Leptolyngbyaceae</taxon>
        <taxon>Phormidesmis</taxon>
    </lineage>
</organism>
<dbReference type="EMBL" id="LJZR01000027">
    <property type="protein sequence ID" value="KPQ33758.1"/>
    <property type="molecule type" value="Genomic_DNA"/>
</dbReference>
<comment type="similarity">
    <text evidence="1 4">Belongs to the bacterial solute-binding protein 3 family.</text>
</comment>
<evidence type="ECO:0000256" key="3">
    <source>
        <dbReference type="ARBA" id="ARBA00022729"/>
    </source>
</evidence>
<dbReference type="Gene3D" id="3.40.190.10">
    <property type="entry name" value="Periplasmic binding protein-like II"/>
    <property type="match status" value="2"/>
</dbReference>
<dbReference type="GO" id="GO:0006865">
    <property type="term" value="P:amino acid transport"/>
    <property type="evidence" value="ECO:0007669"/>
    <property type="project" value="TreeGrafter"/>
</dbReference>
<protein>
    <submittedName>
        <fullName evidence="6">Polar amino acid transport system substrate-binding protein</fullName>
    </submittedName>
</protein>
<proteinExistence type="inferred from homology"/>
<evidence type="ECO:0000313" key="6">
    <source>
        <dbReference type="EMBL" id="KPQ33758.1"/>
    </source>
</evidence>